<dbReference type="Proteomes" id="UP000824166">
    <property type="component" value="Unassembled WGS sequence"/>
</dbReference>
<evidence type="ECO:0008006" key="3">
    <source>
        <dbReference type="Google" id="ProtNLM"/>
    </source>
</evidence>
<organism evidence="1 2">
    <name type="scientific">Paenarthrobacter aromaticivorans</name>
    <dbReference type="NCBI Taxonomy" id="2849150"/>
    <lineage>
        <taxon>Bacteria</taxon>
        <taxon>Bacillati</taxon>
        <taxon>Actinomycetota</taxon>
        <taxon>Actinomycetes</taxon>
        <taxon>Micrococcales</taxon>
        <taxon>Micrococcaceae</taxon>
        <taxon>Paenarthrobacter</taxon>
    </lineage>
</organism>
<evidence type="ECO:0000313" key="2">
    <source>
        <dbReference type="Proteomes" id="UP000824166"/>
    </source>
</evidence>
<dbReference type="RefSeq" id="WP_216921286.1">
    <property type="nucleotide sequence ID" value="NZ_JAHOPC010000001.1"/>
</dbReference>
<sequence>MKSHTAQAAVVANDAHSLIGSRVHRLGADILLDEHVSWCPPGVHVTQPVNCYLIKGSKGSVLVDTGIRLHEAEIIRQLDALLEPGERLAVVLTRTEMECCLNLPAIEARFDVESVWYTGGITVPRTTAVPRRIMVTPGTSLDVEVMDGLTLQFVSPLMRLLPTLWIFDPECGALLTSDSFTHGSYGASNASAGLHKFRWFAMADTHDIARDVEEIVGRLHVNAIGPSYGEPIVGRAESLAAAEALAAAIRRVGIQ</sequence>
<name>A0ABS6I069_9MICC</name>
<dbReference type="EMBL" id="JAHOPC010000001">
    <property type="protein sequence ID" value="MBU8864722.1"/>
    <property type="molecule type" value="Genomic_DNA"/>
</dbReference>
<evidence type="ECO:0000313" key="1">
    <source>
        <dbReference type="EMBL" id="MBU8864722.1"/>
    </source>
</evidence>
<protein>
    <recommendedName>
        <fullName evidence="3">MBL fold metallo-hydrolase</fullName>
    </recommendedName>
</protein>
<reference evidence="1 2" key="1">
    <citation type="submission" date="2021-06" db="EMBL/GenBank/DDBJ databases">
        <authorList>
            <person name="Jeong J.W."/>
        </authorList>
    </citation>
    <scope>NUCLEOTIDE SEQUENCE [LARGE SCALE GENOMIC DNA]</scope>
    <source>
        <strain evidence="1 2">MMS21-TAE1-1</strain>
    </source>
</reference>
<proteinExistence type="predicted"/>
<keyword evidence="2" id="KW-1185">Reference proteome</keyword>
<gene>
    <name evidence="1" type="ORF">KSW38_00215</name>
</gene>
<accession>A0ABS6I069</accession>
<comment type="caution">
    <text evidence="1">The sequence shown here is derived from an EMBL/GenBank/DDBJ whole genome shotgun (WGS) entry which is preliminary data.</text>
</comment>